<evidence type="ECO:0000313" key="1">
    <source>
        <dbReference type="EMBL" id="CAG8794712.1"/>
    </source>
</evidence>
<organism evidence="1 2">
    <name type="scientific">Racocetra persica</name>
    <dbReference type="NCBI Taxonomy" id="160502"/>
    <lineage>
        <taxon>Eukaryota</taxon>
        <taxon>Fungi</taxon>
        <taxon>Fungi incertae sedis</taxon>
        <taxon>Mucoromycota</taxon>
        <taxon>Glomeromycotina</taxon>
        <taxon>Glomeromycetes</taxon>
        <taxon>Diversisporales</taxon>
        <taxon>Gigasporaceae</taxon>
        <taxon>Racocetra</taxon>
    </lineage>
</organism>
<feature type="non-terminal residue" evidence="1">
    <location>
        <position position="1"/>
    </location>
</feature>
<protein>
    <submittedName>
        <fullName evidence="1">18895_t:CDS:1</fullName>
    </submittedName>
</protein>
<feature type="non-terminal residue" evidence="1">
    <location>
        <position position="196"/>
    </location>
</feature>
<sequence length="196" mass="21852">DFDSIVNSEKLILVEFFAPWCGHCKALAPEYEIAATALKAENIKIAKVDCTVETELCTEHGVRGYPTLKVFKEGKPAEYTGGRKADLIISFMKKQSLPAVSDVKVDNLDTFKDSDDVVIIGFWDSESQNEHDIFNTVAESLRNEYVFGQTGQKEAATKAEVTAPAVVLYKKFDEGKNELKSPFTKEQLETFIKVNS</sequence>
<keyword evidence="2" id="KW-1185">Reference proteome</keyword>
<dbReference type="Proteomes" id="UP000789920">
    <property type="component" value="Unassembled WGS sequence"/>
</dbReference>
<name>A0ACA9RIN3_9GLOM</name>
<reference evidence="1" key="1">
    <citation type="submission" date="2021-06" db="EMBL/GenBank/DDBJ databases">
        <authorList>
            <person name="Kallberg Y."/>
            <person name="Tangrot J."/>
            <person name="Rosling A."/>
        </authorList>
    </citation>
    <scope>NUCLEOTIDE SEQUENCE</scope>
    <source>
        <strain evidence="1">MA461A</strain>
    </source>
</reference>
<accession>A0ACA9RIN3</accession>
<proteinExistence type="predicted"/>
<gene>
    <name evidence="1" type="ORF">RPERSI_LOCUS19815</name>
</gene>
<comment type="caution">
    <text evidence="1">The sequence shown here is derived from an EMBL/GenBank/DDBJ whole genome shotgun (WGS) entry which is preliminary data.</text>
</comment>
<evidence type="ECO:0000313" key="2">
    <source>
        <dbReference type="Proteomes" id="UP000789920"/>
    </source>
</evidence>
<dbReference type="EMBL" id="CAJVQC010054878">
    <property type="protein sequence ID" value="CAG8794712.1"/>
    <property type="molecule type" value="Genomic_DNA"/>
</dbReference>